<evidence type="ECO:0000313" key="6">
    <source>
        <dbReference type="Proteomes" id="UP000240317"/>
    </source>
</evidence>
<sequence length="298" mass="32607">MPRPLLSVLIPTHNRGALLDEALSSVLSQQEDFEVVVVDDASTDDTLARLSSWADPRLRVVTLTRNVGVHGALNAGLAHCQGDLVARLDADDHMAPGRLAAQAAFLAEHPEVLALGGQVQTFGAQERRLDYPTGPAQARAWALFSCPLPHPGTTFRRSAVPAYPAVPFAEDYMLWAQLLERGEVANLPVTVLRWRLHGGQVSVQQTAAQRRGTRLAWARQLARLDLYPTPAQWQAHAQLQYARFRALPVSAVQWRAARAWAQTLEQANARRRLLCSEQLQGELALRLGGLQPGAVGLA</sequence>
<gene>
    <name evidence="5" type="ORF">C8263_08745</name>
</gene>
<evidence type="ECO:0000313" key="5">
    <source>
        <dbReference type="EMBL" id="PTA68152.1"/>
    </source>
</evidence>
<evidence type="ECO:0000256" key="2">
    <source>
        <dbReference type="ARBA" id="ARBA00022676"/>
    </source>
</evidence>
<dbReference type="GO" id="GO:0016757">
    <property type="term" value="F:glycosyltransferase activity"/>
    <property type="evidence" value="ECO:0007669"/>
    <property type="project" value="UniProtKB-KW"/>
</dbReference>
<dbReference type="Pfam" id="PF00535">
    <property type="entry name" value="Glycos_transf_2"/>
    <property type="match status" value="1"/>
</dbReference>
<dbReference type="Gene3D" id="3.90.550.10">
    <property type="entry name" value="Spore Coat Polysaccharide Biosynthesis Protein SpsA, Chain A"/>
    <property type="match status" value="1"/>
</dbReference>
<dbReference type="SUPFAM" id="SSF53448">
    <property type="entry name" value="Nucleotide-diphospho-sugar transferases"/>
    <property type="match status" value="1"/>
</dbReference>
<evidence type="ECO:0000259" key="4">
    <source>
        <dbReference type="Pfam" id="PF00535"/>
    </source>
</evidence>
<name>A0A2T3W8F4_9DEIO</name>
<keyword evidence="3" id="KW-0808">Transferase</keyword>
<organism evidence="5 6">
    <name type="scientific">Deinococcus arcticus</name>
    <dbReference type="NCBI Taxonomy" id="2136176"/>
    <lineage>
        <taxon>Bacteria</taxon>
        <taxon>Thermotogati</taxon>
        <taxon>Deinococcota</taxon>
        <taxon>Deinococci</taxon>
        <taxon>Deinococcales</taxon>
        <taxon>Deinococcaceae</taxon>
        <taxon>Deinococcus</taxon>
    </lineage>
</organism>
<keyword evidence="2" id="KW-0328">Glycosyltransferase</keyword>
<dbReference type="RefSeq" id="WP_107137746.1">
    <property type="nucleotide sequence ID" value="NZ_PYSV01000007.1"/>
</dbReference>
<dbReference type="InterPro" id="IPR029044">
    <property type="entry name" value="Nucleotide-diphossugar_trans"/>
</dbReference>
<dbReference type="Proteomes" id="UP000240317">
    <property type="component" value="Unassembled WGS sequence"/>
</dbReference>
<accession>A0A2T3W8F4</accession>
<dbReference type="PANTHER" id="PTHR43685:SF5">
    <property type="entry name" value="GLYCOSYLTRANSFERASE EPSE-RELATED"/>
    <property type="match status" value="1"/>
</dbReference>
<evidence type="ECO:0000256" key="1">
    <source>
        <dbReference type="ARBA" id="ARBA00006739"/>
    </source>
</evidence>
<evidence type="ECO:0000256" key="3">
    <source>
        <dbReference type="ARBA" id="ARBA00022679"/>
    </source>
</evidence>
<feature type="domain" description="Glycosyltransferase 2-like" evidence="4">
    <location>
        <begin position="7"/>
        <end position="125"/>
    </location>
</feature>
<comment type="caution">
    <text evidence="5">The sequence shown here is derived from an EMBL/GenBank/DDBJ whole genome shotgun (WGS) entry which is preliminary data.</text>
</comment>
<dbReference type="AlphaFoldDB" id="A0A2T3W8F4"/>
<comment type="similarity">
    <text evidence="1">Belongs to the glycosyltransferase 2 family.</text>
</comment>
<dbReference type="OrthoDB" id="396512at2"/>
<keyword evidence="6" id="KW-1185">Reference proteome</keyword>
<dbReference type="InterPro" id="IPR050834">
    <property type="entry name" value="Glycosyltransf_2"/>
</dbReference>
<dbReference type="EMBL" id="PYSV01000007">
    <property type="protein sequence ID" value="PTA68152.1"/>
    <property type="molecule type" value="Genomic_DNA"/>
</dbReference>
<reference evidence="5 6" key="1">
    <citation type="submission" date="2018-03" db="EMBL/GenBank/DDBJ databases">
        <title>Draft genome of Deinococcus sp. OD32.</title>
        <authorList>
            <person name="Wang X.-P."/>
            <person name="Du Z.-J."/>
        </authorList>
    </citation>
    <scope>NUCLEOTIDE SEQUENCE [LARGE SCALE GENOMIC DNA]</scope>
    <source>
        <strain evidence="5 6">OD32</strain>
    </source>
</reference>
<proteinExistence type="inferred from homology"/>
<dbReference type="PANTHER" id="PTHR43685">
    <property type="entry name" value="GLYCOSYLTRANSFERASE"/>
    <property type="match status" value="1"/>
</dbReference>
<protein>
    <recommendedName>
        <fullName evidence="4">Glycosyltransferase 2-like domain-containing protein</fullName>
    </recommendedName>
</protein>
<dbReference type="InterPro" id="IPR001173">
    <property type="entry name" value="Glyco_trans_2-like"/>
</dbReference>